<reference evidence="4 5" key="1">
    <citation type="submission" date="2019-09" db="EMBL/GenBank/DDBJ databases">
        <title>Complete Genome Sequence of Lactobacillus nenjiangensis SH-Y15, isolated from sauerkraut.</title>
        <authorList>
            <person name="Yang H."/>
        </authorList>
    </citation>
    <scope>NUCLEOTIDE SEQUENCE [LARGE SCALE GENOMIC DNA]</scope>
    <source>
        <strain evidence="4 5">SH-Y15</strain>
    </source>
</reference>
<dbReference type="KEGG" id="lnn:F0161_02785"/>
<dbReference type="Pfam" id="PF14278">
    <property type="entry name" value="TetR_C_8"/>
    <property type="match status" value="1"/>
</dbReference>
<dbReference type="GO" id="GO:0003677">
    <property type="term" value="F:DNA binding"/>
    <property type="evidence" value="ECO:0007669"/>
    <property type="project" value="UniProtKB-UniRule"/>
</dbReference>
<feature type="DNA-binding region" description="H-T-H motif" evidence="2">
    <location>
        <begin position="26"/>
        <end position="45"/>
    </location>
</feature>
<keyword evidence="1 2" id="KW-0238">DNA-binding</keyword>
<dbReference type="InterPro" id="IPR001647">
    <property type="entry name" value="HTH_TetR"/>
</dbReference>
<dbReference type="PANTHER" id="PTHR43479:SF11">
    <property type="entry name" value="ACREF_ENVCD OPERON REPRESSOR-RELATED"/>
    <property type="match status" value="1"/>
</dbReference>
<dbReference type="InterPro" id="IPR009057">
    <property type="entry name" value="Homeodomain-like_sf"/>
</dbReference>
<evidence type="ECO:0000256" key="2">
    <source>
        <dbReference type="PROSITE-ProRule" id="PRU00335"/>
    </source>
</evidence>
<dbReference type="SUPFAM" id="SSF46689">
    <property type="entry name" value="Homeodomain-like"/>
    <property type="match status" value="1"/>
</dbReference>
<dbReference type="InterPro" id="IPR050624">
    <property type="entry name" value="HTH-type_Tx_Regulator"/>
</dbReference>
<keyword evidence="5" id="KW-1185">Reference proteome</keyword>
<evidence type="ECO:0000313" key="4">
    <source>
        <dbReference type="EMBL" id="QER66905.1"/>
    </source>
</evidence>
<evidence type="ECO:0000256" key="1">
    <source>
        <dbReference type="ARBA" id="ARBA00023125"/>
    </source>
</evidence>
<proteinExistence type="predicted"/>
<gene>
    <name evidence="4" type="ORF">F0161_02785</name>
</gene>
<dbReference type="OrthoDB" id="9810250at2"/>
<dbReference type="Proteomes" id="UP000325295">
    <property type="component" value="Chromosome"/>
</dbReference>
<dbReference type="EMBL" id="CP043939">
    <property type="protein sequence ID" value="QER66905.1"/>
    <property type="molecule type" value="Genomic_DNA"/>
</dbReference>
<dbReference type="AlphaFoldDB" id="A0A5P1X0H9"/>
<name>A0A5P1X0H9_9LACO</name>
<accession>A0A5P1X0H9</accession>
<dbReference type="PANTHER" id="PTHR43479">
    <property type="entry name" value="ACREF/ENVCD OPERON REPRESSOR-RELATED"/>
    <property type="match status" value="1"/>
</dbReference>
<dbReference type="RefSeq" id="WP_150203655.1">
    <property type="nucleotide sequence ID" value="NZ_CP043939.1"/>
</dbReference>
<sequence length="186" mass="21844">MAESTKQHIIKTFLNLSQKKSPEKISVSAIMTASNMQRENFYYYFTDRECLIKDTLTYLLFDSFSHLLKNESLSKVNKRVLEMIKENRNFYTDLLSPRNEFSFKMTYCHTSVEVMHAYLLENFGAEISKEDLFAIKLYAYGQNSIMYEWLDAGAREPVDELVNLLDASLPARLQQYFKTNTRSITY</sequence>
<dbReference type="InterPro" id="IPR039532">
    <property type="entry name" value="TetR_C_Firmicutes"/>
</dbReference>
<protein>
    <recommendedName>
        <fullName evidence="3">HTH tetR-type domain-containing protein</fullName>
    </recommendedName>
</protein>
<organism evidence="4 5">
    <name type="scientific">Paucilactobacillus nenjiangensis</name>
    <dbReference type="NCBI Taxonomy" id="1296540"/>
    <lineage>
        <taxon>Bacteria</taxon>
        <taxon>Bacillati</taxon>
        <taxon>Bacillota</taxon>
        <taxon>Bacilli</taxon>
        <taxon>Lactobacillales</taxon>
        <taxon>Lactobacillaceae</taxon>
        <taxon>Paucilactobacillus</taxon>
    </lineage>
</organism>
<dbReference type="Gene3D" id="1.10.357.10">
    <property type="entry name" value="Tetracycline Repressor, domain 2"/>
    <property type="match status" value="1"/>
</dbReference>
<dbReference type="PROSITE" id="PS50977">
    <property type="entry name" value="HTH_TETR_2"/>
    <property type="match status" value="1"/>
</dbReference>
<evidence type="ECO:0000259" key="3">
    <source>
        <dbReference type="PROSITE" id="PS50977"/>
    </source>
</evidence>
<evidence type="ECO:0000313" key="5">
    <source>
        <dbReference type="Proteomes" id="UP000325295"/>
    </source>
</evidence>
<feature type="domain" description="HTH tetR-type" evidence="3">
    <location>
        <begin position="3"/>
        <end position="63"/>
    </location>
</feature>